<organism evidence="2">
    <name type="scientific">Rhizophora mucronata</name>
    <name type="common">Asiatic mangrove</name>
    <dbReference type="NCBI Taxonomy" id="61149"/>
    <lineage>
        <taxon>Eukaryota</taxon>
        <taxon>Viridiplantae</taxon>
        <taxon>Streptophyta</taxon>
        <taxon>Embryophyta</taxon>
        <taxon>Tracheophyta</taxon>
        <taxon>Spermatophyta</taxon>
        <taxon>Magnoliopsida</taxon>
        <taxon>eudicotyledons</taxon>
        <taxon>Gunneridae</taxon>
        <taxon>Pentapetalae</taxon>
        <taxon>rosids</taxon>
        <taxon>fabids</taxon>
        <taxon>Malpighiales</taxon>
        <taxon>Rhizophoraceae</taxon>
        <taxon>Rhizophora</taxon>
    </lineage>
</organism>
<protein>
    <submittedName>
        <fullName evidence="2">Uncharacterized protein</fullName>
    </submittedName>
</protein>
<feature type="region of interest" description="Disordered" evidence="1">
    <location>
        <begin position="13"/>
        <end position="43"/>
    </location>
</feature>
<dbReference type="AlphaFoldDB" id="A0A2P2PJX2"/>
<reference evidence="2" key="1">
    <citation type="submission" date="2018-02" db="EMBL/GenBank/DDBJ databases">
        <title>Rhizophora mucronata_Transcriptome.</title>
        <authorList>
            <person name="Meera S.P."/>
            <person name="Sreeshan A."/>
            <person name="Augustine A."/>
        </authorList>
    </citation>
    <scope>NUCLEOTIDE SEQUENCE</scope>
    <source>
        <tissue evidence="2">Leaf</tissue>
    </source>
</reference>
<evidence type="ECO:0000313" key="2">
    <source>
        <dbReference type="EMBL" id="MBX55040.1"/>
    </source>
</evidence>
<feature type="compositionally biased region" description="Basic and acidic residues" evidence="1">
    <location>
        <begin position="26"/>
        <end position="43"/>
    </location>
</feature>
<name>A0A2P2PJX2_RHIMU</name>
<accession>A0A2P2PJX2</accession>
<evidence type="ECO:0000256" key="1">
    <source>
        <dbReference type="SAM" id="MobiDB-lite"/>
    </source>
</evidence>
<dbReference type="EMBL" id="GGEC01074556">
    <property type="protein sequence ID" value="MBX55040.1"/>
    <property type="molecule type" value="Transcribed_RNA"/>
</dbReference>
<sequence length="43" mass="5100">MRHRTVLPLYNFKASQPRSNNRRILRMREESGKVKAGDEEEKA</sequence>
<proteinExistence type="predicted"/>